<evidence type="ECO:0000313" key="3">
    <source>
        <dbReference type="EMBL" id="QDU28483.1"/>
    </source>
</evidence>
<proteinExistence type="predicted"/>
<protein>
    <submittedName>
        <fullName evidence="3">Xylose isomerase-like TIM barrel</fullName>
    </submittedName>
</protein>
<accession>A0A517YE27</accession>
<keyword evidence="1" id="KW-0732">Signal</keyword>
<dbReference type="InterPro" id="IPR050312">
    <property type="entry name" value="IolE/XylAMocC-like"/>
</dbReference>
<dbReference type="SUPFAM" id="SSF51658">
    <property type="entry name" value="Xylose isomerase-like"/>
    <property type="match status" value="1"/>
</dbReference>
<dbReference type="AlphaFoldDB" id="A0A517YE27"/>
<feature type="chain" id="PRO_5021903331" evidence="1">
    <location>
        <begin position="33"/>
        <end position="302"/>
    </location>
</feature>
<dbReference type="GO" id="GO:0016853">
    <property type="term" value="F:isomerase activity"/>
    <property type="evidence" value="ECO:0007669"/>
    <property type="project" value="UniProtKB-KW"/>
</dbReference>
<name>A0A517YE27_9BACT</name>
<dbReference type="PROSITE" id="PS51318">
    <property type="entry name" value="TAT"/>
    <property type="match status" value="1"/>
</dbReference>
<dbReference type="Proteomes" id="UP000315017">
    <property type="component" value="Chromosome"/>
</dbReference>
<dbReference type="InterPro" id="IPR036237">
    <property type="entry name" value="Xyl_isomerase-like_sf"/>
</dbReference>
<keyword evidence="3" id="KW-0413">Isomerase</keyword>
<dbReference type="PANTHER" id="PTHR12110">
    <property type="entry name" value="HYDROXYPYRUVATE ISOMERASE"/>
    <property type="match status" value="1"/>
</dbReference>
<organism evidence="3 4">
    <name type="scientific">Anatilimnocola aggregata</name>
    <dbReference type="NCBI Taxonomy" id="2528021"/>
    <lineage>
        <taxon>Bacteria</taxon>
        <taxon>Pseudomonadati</taxon>
        <taxon>Planctomycetota</taxon>
        <taxon>Planctomycetia</taxon>
        <taxon>Pirellulales</taxon>
        <taxon>Pirellulaceae</taxon>
        <taxon>Anatilimnocola</taxon>
    </lineage>
</organism>
<evidence type="ECO:0000313" key="4">
    <source>
        <dbReference type="Proteomes" id="UP000315017"/>
    </source>
</evidence>
<dbReference type="RefSeq" id="WP_145090853.1">
    <property type="nucleotide sequence ID" value="NZ_CP036274.1"/>
</dbReference>
<dbReference type="OrthoDB" id="245429at2"/>
<dbReference type="KEGG" id="aagg:ETAA8_35840"/>
<feature type="domain" description="Xylose isomerase-like TIM barrel" evidence="2">
    <location>
        <begin position="67"/>
        <end position="281"/>
    </location>
</feature>
<evidence type="ECO:0000256" key="1">
    <source>
        <dbReference type="SAM" id="SignalP"/>
    </source>
</evidence>
<evidence type="ECO:0000259" key="2">
    <source>
        <dbReference type="Pfam" id="PF01261"/>
    </source>
</evidence>
<dbReference type="InterPro" id="IPR006311">
    <property type="entry name" value="TAT_signal"/>
</dbReference>
<feature type="signal peptide" evidence="1">
    <location>
        <begin position="1"/>
        <end position="32"/>
    </location>
</feature>
<dbReference type="Pfam" id="PF01261">
    <property type="entry name" value="AP_endonuc_2"/>
    <property type="match status" value="1"/>
</dbReference>
<dbReference type="Gene3D" id="3.20.20.150">
    <property type="entry name" value="Divalent-metal-dependent TIM barrel enzymes"/>
    <property type="match status" value="1"/>
</dbReference>
<keyword evidence="4" id="KW-1185">Reference proteome</keyword>
<reference evidence="3 4" key="1">
    <citation type="submission" date="2019-02" db="EMBL/GenBank/DDBJ databases">
        <title>Deep-cultivation of Planctomycetes and their phenomic and genomic characterization uncovers novel biology.</title>
        <authorList>
            <person name="Wiegand S."/>
            <person name="Jogler M."/>
            <person name="Boedeker C."/>
            <person name="Pinto D."/>
            <person name="Vollmers J."/>
            <person name="Rivas-Marin E."/>
            <person name="Kohn T."/>
            <person name="Peeters S.H."/>
            <person name="Heuer A."/>
            <person name="Rast P."/>
            <person name="Oberbeckmann S."/>
            <person name="Bunk B."/>
            <person name="Jeske O."/>
            <person name="Meyerdierks A."/>
            <person name="Storesund J.E."/>
            <person name="Kallscheuer N."/>
            <person name="Luecker S."/>
            <person name="Lage O.M."/>
            <person name="Pohl T."/>
            <person name="Merkel B.J."/>
            <person name="Hornburger P."/>
            <person name="Mueller R.-W."/>
            <person name="Bruemmer F."/>
            <person name="Labrenz M."/>
            <person name="Spormann A.M."/>
            <person name="Op den Camp H."/>
            <person name="Overmann J."/>
            <person name="Amann R."/>
            <person name="Jetten M.S.M."/>
            <person name="Mascher T."/>
            <person name="Medema M.H."/>
            <person name="Devos D.P."/>
            <person name="Kaster A.-K."/>
            <person name="Ovreas L."/>
            <person name="Rohde M."/>
            <person name="Galperin M.Y."/>
            <person name="Jogler C."/>
        </authorList>
    </citation>
    <scope>NUCLEOTIDE SEQUENCE [LARGE SCALE GENOMIC DNA]</scope>
    <source>
        <strain evidence="3 4">ETA_A8</strain>
    </source>
</reference>
<gene>
    <name evidence="3" type="ORF">ETAA8_35840</name>
</gene>
<dbReference type="InterPro" id="IPR013022">
    <property type="entry name" value="Xyl_isomerase-like_TIM-brl"/>
</dbReference>
<sequence length="302" mass="32988" precursor="true">MTTFSRRQFVQASAALTAGGLLAKGFANSAQAAEKAPAANKEDAALAFGLVTYMWGADWDVPTLLENCKKSQVLGVELRTTHAHKVEPTLNEQQRGEVQAKFADAGVTIVGIGSNERYDHPDPAKLKAAIDATKDFIRLSHDIGGSGVKVKPDTFHKDIPHEKTIEQIGKTLNELGEYATGFGQQIRLEVHGQCAELPTIKAIMDIATDENVFVCWNSNPTDLKGDGLVHNFNLVRKRFGSTVHIHELESKEYPHADLFKLLVDSGYVGWLLLEAASKPADRVAALTEQKKLFDQMVAKAKA</sequence>
<dbReference type="EMBL" id="CP036274">
    <property type="protein sequence ID" value="QDU28483.1"/>
    <property type="molecule type" value="Genomic_DNA"/>
</dbReference>